<keyword evidence="3" id="KW-1185">Reference proteome</keyword>
<protein>
    <recommendedName>
        <fullName evidence="1">MCM OB domain-containing protein</fullName>
    </recommendedName>
</protein>
<feature type="domain" description="MCM OB" evidence="1">
    <location>
        <begin position="28"/>
        <end position="94"/>
    </location>
</feature>
<evidence type="ECO:0000259" key="1">
    <source>
        <dbReference type="Pfam" id="PF17207"/>
    </source>
</evidence>
<dbReference type="InterPro" id="IPR012340">
    <property type="entry name" value="NA-bd_OB-fold"/>
</dbReference>
<reference evidence="2" key="1">
    <citation type="submission" date="2022-10" db="EMBL/GenBank/DDBJ databases">
        <title>Puccinia triticina Genome sequencing and assembly.</title>
        <authorList>
            <person name="Li C."/>
        </authorList>
    </citation>
    <scope>NUCLEOTIDE SEQUENCE</scope>
    <source>
        <strain evidence="2">Pt15</strain>
    </source>
</reference>
<evidence type="ECO:0000313" key="2">
    <source>
        <dbReference type="EMBL" id="WAQ85987.1"/>
    </source>
</evidence>
<dbReference type="SUPFAM" id="SSF50249">
    <property type="entry name" value="Nucleic acid-binding proteins"/>
    <property type="match status" value="1"/>
</dbReference>
<accession>A0ABY7CND0</accession>
<dbReference type="Proteomes" id="UP001164743">
    <property type="component" value="Chromosome 6A"/>
</dbReference>
<evidence type="ECO:0000313" key="3">
    <source>
        <dbReference type="Proteomes" id="UP001164743"/>
    </source>
</evidence>
<dbReference type="InterPro" id="IPR033762">
    <property type="entry name" value="MCM_OB"/>
</dbReference>
<sequence length="99" mass="11245">MYAATESGRYRQDRGDYRACYPGCPGMKHRGKIAEPQRYPREVCDQPRVMGLIHNRCEVADQQVVRLQETSDEMPKGQAPHSVSLCVYDELVDSETLVA</sequence>
<dbReference type="RefSeq" id="XP_053021542.1">
    <property type="nucleotide sequence ID" value="XM_053170341.1"/>
</dbReference>
<name>A0ABY7CND0_9BASI</name>
<organism evidence="2 3">
    <name type="scientific">Puccinia triticina</name>
    <dbReference type="NCBI Taxonomy" id="208348"/>
    <lineage>
        <taxon>Eukaryota</taxon>
        <taxon>Fungi</taxon>
        <taxon>Dikarya</taxon>
        <taxon>Basidiomycota</taxon>
        <taxon>Pucciniomycotina</taxon>
        <taxon>Pucciniomycetes</taxon>
        <taxon>Pucciniales</taxon>
        <taxon>Pucciniaceae</taxon>
        <taxon>Puccinia</taxon>
    </lineage>
</organism>
<dbReference type="Pfam" id="PF17207">
    <property type="entry name" value="MCM_OB"/>
    <property type="match status" value="1"/>
</dbReference>
<dbReference type="EMBL" id="CP110426">
    <property type="protein sequence ID" value="WAQ85987.1"/>
    <property type="molecule type" value="Genomic_DNA"/>
</dbReference>
<dbReference type="Gene3D" id="2.40.50.140">
    <property type="entry name" value="Nucleic acid-binding proteins"/>
    <property type="match status" value="1"/>
</dbReference>
<gene>
    <name evidence="2" type="ORF">PtA15_6A617</name>
</gene>
<proteinExistence type="predicted"/>
<dbReference type="GeneID" id="77811236"/>